<dbReference type="AlphaFoldDB" id="A0AAD4R5D1"/>
<feature type="domain" description="Protein kinase" evidence="1">
    <location>
        <begin position="77"/>
        <end position="323"/>
    </location>
</feature>
<proteinExistence type="predicted"/>
<evidence type="ECO:0000313" key="2">
    <source>
        <dbReference type="EMBL" id="KAI1710743.1"/>
    </source>
</evidence>
<dbReference type="GO" id="GO:0043408">
    <property type="term" value="P:regulation of MAPK cascade"/>
    <property type="evidence" value="ECO:0007669"/>
    <property type="project" value="TreeGrafter"/>
</dbReference>
<dbReference type="SUPFAM" id="SSF56112">
    <property type="entry name" value="Protein kinase-like (PK-like)"/>
    <property type="match status" value="1"/>
</dbReference>
<evidence type="ECO:0000259" key="1">
    <source>
        <dbReference type="PROSITE" id="PS50011"/>
    </source>
</evidence>
<organism evidence="2 3">
    <name type="scientific">Ditylenchus destructor</name>
    <dbReference type="NCBI Taxonomy" id="166010"/>
    <lineage>
        <taxon>Eukaryota</taxon>
        <taxon>Metazoa</taxon>
        <taxon>Ecdysozoa</taxon>
        <taxon>Nematoda</taxon>
        <taxon>Chromadorea</taxon>
        <taxon>Rhabditida</taxon>
        <taxon>Tylenchina</taxon>
        <taxon>Tylenchomorpha</taxon>
        <taxon>Sphaerularioidea</taxon>
        <taxon>Anguinidae</taxon>
        <taxon>Anguininae</taxon>
        <taxon>Ditylenchus</taxon>
    </lineage>
</organism>
<comment type="caution">
    <text evidence="2">The sequence shown here is derived from an EMBL/GenBank/DDBJ whole genome shotgun (WGS) entry which is preliminary data.</text>
</comment>
<accession>A0AAD4R5D1</accession>
<dbReference type="EMBL" id="JAKKPZ010000024">
    <property type="protein sequence ID" value="KAI1710743.1"/>
    <property type="molecule type" value="Genomic_DNA"/>
</dbReference>
<keyword evidence="3" id="KW-1185">Reference proteome</keyword>
<dbReference type="PANTHER" id="PTHR48015:SF16">
    <property type="entry name" value="SERINE_THREONINE-PROTEIN KINASE SULU"/>
    <property type="match status" value="1"/>
</dbReference>
<dbReference type="GO" id="GO:0005737">
    <property type="term" value="C:cytoplasm"/>
    <property type="evidence" value="ECO:0007669"/>
    <property type="project" value="TreeGrafter"/>
</dbReference>
<dbReference type="InterPro" id="IPR011009">
    <property type="entry name" value="Kinase-like_dom_sf"/>
</dbReference>
<evidence type="ECO:0000313" key="3">
    <source>
        <dbReference type="Proteomes" id="UP001201812"/>
    </source>
</evidence>
<name>A0AAD4R5D1_9BILA</name>
<dbReference type="PROSITE" id="PS50011">
    <property type="entry name" value="PROTEIN_KINASE_DOM"/>
    <property type="match status" value="1"/>
</dbReference>
<dbReference type="InterPro" id="IPR000719">
    <property type="entry name" value="Prot_kinase_dom"/>
</dbReference>
<dbReference type="GO" id="GO:0048812">
    <property type="term" value="P:neuron projection morphogenesis"/>
    <property type="evidence" value="ECO:0007669"/>
    <property type="project" value="TreeGrafter"/>
</dbReference>
<dbReference type="InterPro" id="IPR050285">
    <property type="entry name" value="STE20_Ser/Thr_kinase"/>
</dbReference>
<reference evidence="2" key="1">
    <citation type="submission" date="2022-01" db="EMBL/GenBank/DDBJ databases">
        <title>Genome Sequence Resource for Two Populations of Ditylenchus destructor, the Migratory Endoparasitic Phytonematode.</title>
        <authorList>
            <person name="Zhang H."/>
            <person name="Lin R."/>
            <person name="Xie B."/>
        </authorList>
    </citation>
    <scope>NUCLEOTIDE SEQUENCE</scope>
    <source>
        <strain evidence="2">BazhouSP</strain>
    </source>
</reference>
<dbReference type="Proteomes" id="UP001201812">
    <property type="component" value="Unassembled WGS sequence"/>
</dbReference>
<dbReference type="PANTHER" id="PTHR48015">
    <property type="entry name" value="SERINE/THREONINE-PROTEIN KINASE TAO"/>
    <property type="match status" value="1"/>
</dbReference>
<gene>
    <name evidence="2" type="ORF">DdX_10440</name>
</gene>
<dbReference type="SMART" id="SM00220">
    <property type="entry name" value="S_TKc"/>
    <property type="match status" value="1"/>
</dbReference>
<dbReference type="GO" id="GO:0005524">
    <property type="term" value="F:ATP binding"/>
    <property type="evidence" value="ECO:0007669"/>
    <property type="project" value="InterPro"/>
</dbReference>
<keyword evidence="2" id="KW-0418">Kinase</keyword>
<keyword evidence="2" id="KW-0808">Transferase</keyword>
<protein>
    <submittedName>
        <fullName evidence="2">Protein kinase domain-containing protein</fullName>
    </submittedName>
</protein>
<sequence length="323" mass="36175">MIKSLHYVSTYNIKFCEDDDEENEEEVGGFNREDLESRLTGKAINPSTFPNFDLLRGGTAEDVTLYNSALPMRATEYVLEKLVGGGDDGLVYQAYKKGRPAKKYAIKIMTWIVDIDGRMQVAKGKEILREALILKALNERGAPVPKWIETFVAVVGDGPEMCECSLFVMEMAQGSVEKMMEVNSERATLSPVASCVVGHQIITALEYLHTFGKVHHDLKLINMLVTMENRVVLNDFAQVRTLPEDNSEKAVICGQELTIFGRYLFTGSGDNVAAEPHLVEGLLEDYLKEVRDAKYYMETGKIDYTIIKGLISTFVLTQIDVSY</sequence>
<dbReference type="Gene3D" id="1.10.510.10">
    <property type="entry name" value="Transferase(Phosphotransferase) domain 1"/>
    <property type="match status" value="1"/>
</dbReference>
<dbReference type="GO" id="GO:0000165">
    <property type="term" value="P:MAPK cascade"/>
    <property type="evidence" value="ECO:0007669"/>
    <property type="project" value="TreeGrafter"/>
</dbReference>
<dbReference type="GO" id="GO:0004674">
    <property type="term" value="F:protein serine/threonine kinase activity"/>
    <property type="evidence" value="ECO:0007669"/>
    <property type="project" value="TreeGrafter"/>
</dbReference>
<dbReference type="Pfam" id="PF00069">
    <property type="entry name" value="Pkinase"/>
    <property type="match status" value="1"/>
</dbReference>